<keyword evidence="2" id="KW-1185">Reference proteome</keyword>
<dbReference type="Proteomes" id="UP001155163">
    <property type="component" value="Unassembled WGS sequence"/>
</dbReference>
<dbReference type="EMBL" id="JALQCX010000033">
    <property type="protein sequence ID" value="MCK9815880.1"/>
    <property type="molecule type" value="Genomic_DNA"/>
</dbReference>
<organism evidence="1 2">
    <name type="scientific">Pseudomonas morbosilactucae</name>
    <dbReference type="NCBI Taxonomy" id="2938197"/>
    <lineage>
        <taxon>Bacteria</taxon>
        <taxon>Pseudomonadati</taxon>
        <taxon>Pseudomonadota</taxon>
        <taxon>Gammaproteobacteria</taxon>
        <taxon>Pseudomonadales</taxon>
        <taxon>Pseudomonadaceae</taxon>
        <taxon>Pseudomonas</taxon>
    </lineage>
</organism>
<gene>
    <name evidence="1" type="ORF">M1B35_17540</name>
</gene>
<evidence type="ECO:0008006" key="3">
    <source>
        <dbReference type="Google" id="ProtNLM"/>
    </source>
</evidence>
<dbReference type="RefSeq" id="WP_268262630.1">
    <property type="nucleotide sequence ID" value="NZ_JALQCX010000033.1"/>
</dbReference>
<evidence type="ECO:0000313" key="2">
    <source>
        <dbReference type="Proteomes" id="UP001155163"/>
    </source>
</evidence>
<sequence>MKPAQPCDFCGALTPAGRGKECERCYWLKNFQRRLAINSKGFSADEIATVFTLFGQWLLERSGAHKAALSINDHYQFFHQLDVTWRSVPSYQELLAHFGAAGLRKAENPMRWLTETGAVTVCAQLKDQLTEQRRLEAILAEPGDGWSAQLLSGYVTALKARMERGGTDLRSIRLAARTAANLLKSARLKGRTLPTQKNIESFWKKSPGQVAAITGFINYINKCHDLQLQAKPDERLLHQAKRQKAERELVALLSETGDAEFERRWIVKGLAYFHGVMRASCKKLVYQPQDYRGVAGYNITYGDKVLWVPSAGSYQHGDYSA</sequence>
<evidence type="ECO:0000313" key="1">
    <source>
        <dbReference type="EMBL" id="MCK9815880.1"/>
    </source>
</evidence>
<proteinExistence type="predicted"/>
<comment type="caution">
    <text evidence="1">The sequence shown here is derived from an EMBL/GenBank/DDBJ whole genome shotgun (WGS) entry which is preliminary data.</text>
</comment>
<reference evidence="1 2" key="2">
    <citation type="journal article" date="2023" name="Plant Pathol.">
        <title>Dismantling and reorganizing Pseudomonas marginalis sensu#lato.</title>
        <authorList>
            <person name="Sawada H."/>
            <person name="Fujikawa T."/>
            <person name="Satou M."/>
        </authorList>
    </citation>
    <scope>NUCLEOTIDE SEQUENCE [LARGE SCALE GENOMIC DNA]</scope>
    <source>
        <strain evidence="1 2">MAFF 302046</strain>
    </source>
</reference>
<reference evidence="1 2" key="1">
    <citation type="journal article" date="2022" name="Int. J. Syst. Evol. Microbiol.">
        <title>Pseudomonas aegrilactucae sp. nov. and Pseudomonas morbosilactucae sp. nov., pathogens causing bacterial rot of lettuce in Japan.</title>
        <authorList>
            <person name="Sawada H."/>
            <person name="Fujikawa T."/>
            <person name="Satou M."/>
        </authorList>
    </citation>
    <scope>NUCLEOTIDE SEQUENCE [LARGE SCALE GENOMIC DNA]</scope>
    <source>
        <strain evidence="1 2">MAFF 302046</strain>
    </source>
</reference>
<name>A0ABT0JJ30_9PSED</name>
<protein>
    <recommendedName>
        <fullName evidence="3">Integrase</fullName>
    </recommendedName>
</protein>
<accession>A0ABT0JJ30</accession>